<dbReference type="PROSITE" id="PS51873">
    <property type="entry name" value="TRIAD"/>
    <property type="match status" value="1"/>
</dbReference>
<evidence type="ECO:0000256" key="5">
    <source>
        <dbReference type="ARBA" id="ARBA00022737"/>
    </source>
</evidence>
<dbReference type="PANTHER" id="PTHR11685">
    <property type="entry name" value="RBR FAMILY RING FINGER AND IBR DOMAIN-CONTAINING"/>
    <property type="match status" value="1"/>
</dbReference>
<feature type="domain" description="RING-type" evidence="11">
    <location>
        <begin position="29"/>
        <end position="261"/>
    </location>
</feature>
<dbReference type="InterPro" id="IPR044066">
    <property type="entry name" value="TRIAD_supradom"/>
</dbReference>
<comment type="caution">
    <text evidence="12">The sequence shown here is derived from an EMBL/GenBank/DDBJ whole genome shotgun (WGS) entry which is preliminary data.</text>
</comment>
<evidence type="ECO:0000256" key="4">
    <source>
        <dbReference type="ARBA" id="ARBA00022723"/>
    </source>
</evidence>
<proteinExistence type="predicted"/>
<evidence type="ECO:0000256" key="1">
    <source>
        <dbReference type="ARBA" id="ARBA00001798"/>
    </source>
</evidence>
<evidence type="ECO:0000256" key="9">
    <source>
        <dbReference type="PROSITE-ProRule" id="PRU00175"/>
    </source>
</evidence>
<gene>
    <name evidence="12" type="ORF">FN846DRAFT_783093</name>
    <name evidence="13" type="ORF">FN846DRAFT_892938</name>
</gene>
<dbReference type="InterPro" id="IPR002867">
    <property type="entry name" value="IBR_dom"/>
</dbReference>
<dbReference type="EC" id="2.3.2.31" evidence="2"/>
<dbReference type="InParanoid" id="A0A5J5EPX5"/>
<keyword evidence="3" id="KW-0808">Transferase</keyword>
<dbReference type="GO" id="GO:0061630">
    <property type="term" value="F:ubiquitin protein ligase activity"/>
    <property type="evidence" value="ECO:0007669"/>
    <property type="project" value="UniProtKB-EC"/>
</dbReference>
<keyword evidence="4" id="KW-0479">Metal-binding</keyword>
<dbReference type="SUPFAM" id="SSF57850">
    <property type="entry name" value="RING/U-box"/>
    <property type="match status" value="2"/>
</dbReference>
<evidence type="ECO:0000256" key="6">
    <source>
        <dbReference type="ARBA" id="ARBA00022771"/>
    </source>
</evidence>
<evidence type="ECO:0000259" key="11">
    <source>
        <dbReference type="PROSITE" id="PS51873"/>
    </source>
</evidence>
<evidence type="ECO:0000313" key="14">
    <source>
        <dbReference type="Proteomes" id="UP000326924"/>
    </source>
</evidence>
<dbReference type="AlphaFoldDB" id="A0A5J5EPX5"/>
<comment type="catalytic activity">
    <reaction evidence="1">
        <text>[E2 ubiquitin-conjugating enzyme]-S-ubiquitinyl-L-cysteine + [acceptor protein]-L-lysine = [E2 ubiquitin-conjugating enzyme]-L-cysteine + [acceptor protein]-N(6)-ubiquitinyl-L-lysine.</text>
        <dbReference type="EC" id="2.3.2.31"/>
    </reaction>
</comment>
<dbReference type="Pfam" id="PF22191">
    <property type="entry name" value="IBR_1"/>
    <property type="match status" value="1"/>
</dbReference>
<keyword evidence="6 9" id="KW-0863">Zinc-finger</keyword>
<evidence type="ECO:0000259" key="10">
    <source>
        <dbReference type="PROSITE" id="PS50089"/>
    </source>
</evidence>
<organism evidence="12 14">
    <name type="scientific">Sphaerosporella brunnea</name>
    <dbReference type="NCBI Taxonomy" id="1250544"/>
    <lineage>
        <taxon>Eukaryota</taxon>
        <taxon>Fungi</taxon>
        <taxon>Dikarya</taxon>
        <taxon>Ascomycota</taxon>
        <taxon>Pezizomycotina</taxon>
        <taxon>Pezizomycetes</taxon>
        <taxon>Pezizales</taxon>
        <taxon>Pyronemataceae</taxon>
        <taxon>Sphaerosporella</taxon>
    </lineage>
</organism>
<dbReference type="OrthoDB" id="1431934at2759"/>
<reference evidence="12 14" key="1">
    <citation type="submission" date="2019-09" db="EMBL/GenBank/DDBJ databases">
        <title>Draft genome of the ectomycorrhizal ascomycete Sphaerosporella brunnea.</title>
        <authorList>
            <consortium name="DOE Joint Genome Institute"/>
            <person name="Benucci G.M."/>
            <person name="Marozzi G."/>
            <person name="Antonielli L."/>
            <person name="Sanchez S."/>
            <person name="Marco P."/>
            <person name="Wang X."/>
            <person name="Falini L.B."/>
            <person name="Barry K."/>
            <person name="Haridas S."/>
            <person name="Lipzen A."/>
            <person name="Labutti K."/>
            <person name="Grigoriev I.V."/>
            <person name="Murat C."/>
            <person name="Martin F."/>
            <person name="Albertini E."/>
            <person name="Donnini D."/>
            <person name="Bonito G."/>
        </authorList>
    </citation>
    <scope>NUCLEOTIDE SEQUENCE [LARGE SCALE GENOMIC DNA]</scope>
    <source>
        <strain evidence="12 14">Sb_GMNB300</strain>
    </source>
</reference>
<keyword evidence="7" id="KW-0833">Ubl conjugation pathway</keyword>
<evidence type="ECO:0000256" key="3">
    <source>
        <dbReference type="ARBA" id="ARBA00022679"/>
    </source>
</evidence>
<dbReference type="PROSITE" id="PS50089">
    <property type="entry name" value="ZF_RING_2"/>
    <property type="match status" value="1"/>
</dbReference>
<dbReference type="EMBL" id="VXIS01000192">
    <property type="protein sequence ID" value="KAA8897792.1"/>
    <property type="molecule type" value="Genomic_DNA"/>
</dbReference>
<keyword evidence="14" id="KW-1185">Reference proteome</keyword>
<dbReference type="GO" id="GO:0008270">
    <property type="term" value="F:zinc ion binding"/>
    <property type="evidence" value="ECO:0007669"/>
    <property type="project" value="UniProtKB-KW"/>
</dbReference>
<dbReference type="Gene3D" id="1.20.120.1750">
    <property type="match status" value="1"/>
</dbReference>
<dbReference type="Pfam" id="PF01485">
    <property type="entry name" value="IBR"/>
    <property type="match status" value="1"/>
</dbReference>
<evidence type="ECO:0000256" key="2">
    <source>
        <dbReference type="ARBA" id="ARBA00012251"/>
    </source>
</evidence>
<dbReference type="GO" id="GO:0016567">
    <property type="term" value="P:protein ubiquitination"/>
    <property type="evidence" value="ECO:0007669"/>
    <property type="project" value="InterPro"/>
</dbReference>
<keyword evidence="8" id="KW-0862">Zinc</keyword>
<dbReference type="SMART" id="SM00647">
    <property type="entry name" value="IBR"/>
    <property type="match status" value="2"/>
</dbReference>
<keyword evidence="5" id="KW-0677">Repeat</keyword>
<dbReference type="EMBL" id="VXIS01000192">
    <property type="protein sequence ID" value="KAA8897788.1"/>
    <property type="molecule type" value="Genomic_DNA"/>
</dbReference>
<dbReference type="InterPro" id="IPR031127">
    <property type="entry name" value="E3_UB_ligase_RBR"/>
</dbReference>
<dbReference type="InterPro" id="IPR001841">
    <property type="entry name" value="Znf_RING"/>
</dbReference>
<protein>
    <recommendedName>
        <fullName evidence="2">RBR-type E3 ubiquitin transferase</fullName>
        <ecNumber evidence="2">2.3.2.31</ecNumber>
    </recommendedName>
</protein>
<sequence length="261" mass="29236">MLITSWPPLSPQVPFPHLKLHRYIEAINASRKCCVCLYTLSTSAFPSGKLTAACNHPAAACTSCLTDLFTDCFAKNVASFEAPKCPECAETLSVTDVQRIGGRSLASAYNERLTLSLLRADPDFRECLNPDCSAGMGRGQLHEGGEEAPIVTCKYCSAKSCFAHKLPWHEGQTCEEFDEANAEYRAAREKENQLSTKYMEKKYKRCPKCKAFIEKFHGCNHMTCRACEHEFCWLCMAPYRGRLGIMDFGNRGHYVGCRFHG</sequence>
<accession>A0A5J5EPX5</accession>
<evidence type="ECO:0000313" key="12">
    <source>
        <dbReference type="EMBL" id="KAA8897788.1"/>
    </source>
</evidence>
<evidence type="ECO:0000313" key="13">
    <source>
        <dbReference type="EMBL" id="KAA8897792.1"/>
    </source>
</evidence>
<evidence type="ECO:0000256" key="7">
    <source>
        <dbReference type="ARBA" id="ARBA00022786"/>
    </source>
</evidence>
<dbReference type="Proteomes" id="UP000326924">
    <property type="component" value="Unassembled WGS sequence"/>
</dbReference>
<feature type="domain" description="RING-type" evidence="10">
    <location>
        <begin position="33"/>
        <end position="88"/>
    </location>
</feature>
<name>A0A5J5EPX5_9PEZI</name>
<evidence type="ECO:0000256" key="8">
    <source>
        <dbReference type="ARBA" id="ARBA00022833"/>
    </source>
</evidence>
<dbReference type="CDD" id="cd20335">
    <property type="entry name" value="BRcat_RBR"/>
    <property type="match status" value="1"/>
</dbReference>